<protein>
    <submittedName>
        <fullName evidence="4">Uncharacterized protein</fullName>
    </submittedName>
</protein>
<dbReference type="AlphaFoldDB" id="A0A3B1DC32"/>
<dbReference type="PANTHER" id="PTHR48081">
    <property type="entry name" value="AB HYDROLASE SUPERFAMILY PROTEIN C4A8.06C"/>
    <property type="match status" value="1"/>
</dbReference>
<name>A0A3B1DC32_9ZZZZ</name>
<dbReference type="EMBL" id="UOGL01000437">
    <property type="protein sequence ID" value="VAX40406.1"/>
    <property type="molecule type" value="Genomic_DNA"/>
</dbReference>
<dbReference type="Pfam" id="PF20434">
    <property type="entry name" value="BD-FAE"/>
    <property type="match status" value="1"/>
</dbReference>
<gene>
    <name evidence="4" type="ORF">MNBD_PLANCTO02-364</name>
</gene>
<accession>A0A3B1DC32</accession>
<dbReference type="InterPro" id="IPR049492">
    <property type="entry name" value="BD-FAE-like_dom"/>
</dbReference>
<dbReference type="Gene3D" id="3.40.50.1820">
    <property type="entry name" value="alpha/beta hydrolase"/>
    <property type="match status" value="1"/>
</dbReference>
<evidence type="ECO:0000256" key="1">
    <source>
        <dbReference type="ARBA" id="ARBA00022801"/>
    </source>
</evidence>
<dbReference type="PANTHER" id="PTHR48081:SF30">
    <property type="entry name" value="ACETYL-HYDROLASE LIPR-RELATED"/>
    <property type="match status" value="1"/>
</dbReference>
<reference evidence="4" key="1">
    <citation type="submission" date="2018-06" db="EMBL/GenBank/DDBJ databases">
        <authorList>
            <person name="Zhirakovskaya E."/>
        </authorList>
    </citation>
    <scope>NUCLEOTIDE SEQUENCE</scope>
</reference>
<dbReference type="InterPro" id="IPR029058">
    <property type="entry name" value="AB_hydrolase_fold"/>
</dbReference>
<keyword evidence="1" id="KW-0378">Hydrolase</keyword>
<dbReference type="GO" id="GO:0004806">
    <property type="term" value="F:triacylglycerol lipase activity"/>
    <property type="evidence" value="ECO:0007669"/>
    <property type="project" value="TreeGrafter"/>
</dbReference>
<proteinExistence type="predicted"/>
<dbReference type="InterPro" id="IPR050300">
    <property type="entry name" value="GDXG_lipolytic_enzyme"/>
</dbReference>
<sequence length="283" mass="31678">MKKLLIFALFFFGLAITTSSLFAKIKPDKIIEYKKVGDVKLTLHIFNPPQHQVTDNRPAIVFFFGGGWKRGNPSQFYHQSKYLASRGMVAICADYRTKNRHKTPPSTCIKDGKSAMRWVRSHANELGIDPSRLAAGGGSAGGHVAAATGTVKGFNEEGEDVSVSCRPNALLLFNPVIDNSKNGYGYHRVIKYWKEFSPMHNIDKKTPPTVIFLGTKDRLIPVATVKEYQKLMKKAGVRCDLHLYKNQPHGFFNKAKYDETVLEADKFLVSLGYLKGKPAIKKK</sequence>
<feature type="domain" description="BD-FAE-like" evidence="3">
    <location>
        <begin position="44"/>
        <end position="156"/>
    </location>
</feature>
<feature type="domain" description="Dienelactone hydrolase" evidence="2">
    <location>
        <begin position="197"/>
        <end position="258"/>
    </location>
</feature>
<organism evidence="4">
    <name type="scientific">hydrothermal vent metagenome</name>
    <dbReference type="NCBI Taxonomy" id="652676"/>
    <lineage>
        <taxon>unclassified sequences</taxon>
        <taxon>metagenomes</taxon>
        <taxon>ecological metagenomes</taxon>
    </lineage>
</organism>
<evidence type="ECO:0000259" key="3">
    <source>
        <dbReference type="Pfam" id="PF20434"/>
    </source>
</evidence>
<evidence type="ECO:0000313" key="4">
    <source>
        <dbReference type="EMBL" id="VAX40406.1"/>
    </source>
</evidence>
<dbReference type="SUPFAM" id="SSF53474">
    <property type="entry name" value="alpha/beta-Hydrolases"/>
    <property type="match status" value="1"/>
</dbReference>
<dbReference type="InterPro" id="IPR002925">
    <property type="entry name" value="Dienelactn_hydro"/>
</dbReference>
<dbReference type="Pfam" id="PF01738">
    <property type="entry name" value="DLH"/>
    <property type="match status" value="1"/>
</dbReference>
<evidence type="ECO:0000259" key="2">
    <source>
        <dbReference type="Pfam" id="PF01738"/>
    </source>
</evidence>